<evidence type="ECO:0000259" key="2">
    <source>
        <dbReference type="PROSITE" id="PS50930"/>
    </source>
</evidence>
<dbReference type="Pfam" id="PF00005">
    <property type="entry name" value="ABC_tran"/>
    <property type="match status" value="1"/>
</dbReference>
<dbReference type="AlphaFoldDB" id="A0A377FXN1"/>
<evidence type="ECO:0000313" key="4">
    <source>
        <dbReference type="Proteomes" id="UP000254060"/>
    </source>
</evidence>
<dbReference type="PANTHER" id="PTHR37299:SF1">
    <property type="entry name" value="STAGE 0 SPORULATION PROTEIN A HOMOLOG"/>
    <property type="match status" value="1"/>
</dbReference>
<gene>
    <name evidence="3" type="primary">lytR_5</name>
    <name evidence="3" type="ORF">NCTC13163_02683</name>
</gene>
<dbReference type="PROSITE" id="PS50930">
    <property type="entry name" value="HTH_LYTTR"/>
    <property type="match status" value="1"/>
</dbReference>
<dbReference type="OrthoDB" id="9809318at2"/>
<dbReference type="PIRSF" id="PIRSF036612">
    <property type="entry name" value="ABC_ATP_LytTR"/>
    <property type="match status" value="1"/>
</dbReference>
<dbReference type="InterPro" id="IPR007492">
    <property type="entry name" value="LytTR_DNA-bd_dom"/>
</dbReference>
<dbReference type="GO" id="GO:0005524">
    <property type="term" value="F:ATP binding"/>
    <property type="evidence" value="ECO:0007669"/>
    <property type="project" value="InterPro"/>
</dbReference>
<evidence type="ECO:0000313" key="3">
    <source>
        <dbReference type="EMBL" id="STO09266.1"/>
    </source>
</evidence>
<evidence type="ECO:0000259" key="1">
    <source>
        <dbReference type="PROSITE" id="PS50893"/>
    </source>
</evidence>
<dbReference type="InterPro" id="IPR003439">
    <property type="entry name" value="ABC_transporter-like_ATP-bd"/>
</dbReference>
<dbReference type="Pfam" id="PF04397">
    <property type="entry name" value="LytTR"/>
    <property type="match status" value="1"/>
</dbReference>
<proteinExistence type="predicted"/>
<dbReference type="InterPro" id="IPR012046">
    <property type="entry name" value="LytTR_ABC"/>
</dbReference>
<dbReference type="InterPro" id="IPR046947">
    <property type="entry name" value="LytR-like"/>
</dbReference>
<dbReference type="GO" id="GO:0003677">
    <property type="term" value="F:DNA binding"/>
    <property type="evidence" value="ECO:0007669"/>
    <property type="project" value="InterPro"/>
</dbReference>
<dbReference type="RefSeq" id="WP_029333731.1">
    <property type="nucleotide sequence ID" value="NZ_UGGP01000001.1"/>
</dbReference>
<dbReference type="STRING" id="1397694.GCA_000702585_00108"/>
<organism evidence="3 4">
    <name type="scientific">Exiguobacterium aurantiacum</name>
    <dbReference type="NCBI Taxonomy" id="33987"/>
    <lineage>
        <taxon>Bacteria</taxon>
        <taxon>Bacillati</taxon>
        <taxon>Bacillota</taxon>
        <taxon>Bacilli</taxon>
        <taxon>Bacillales</taxon>
        <taxon>Bacillales Family XII. Incertae Sedis</taxon>
        <taxon>Exiguobacterium</taxon>
    </lineage>
</organism>
<dbReference type="Gene3D" id="3.40.50.300">
    <property type="entry name" value="P-loop containing nucleotide triphosphate hydrolases"/>
    <property type="match status" value="1"/>
</dbReference>
<dbReference type="EMBL" id="UGGP01000001">
    <property type="protein sequence ID" value="STO09266.1"/>
    <property type="molecule type" value="Genomic_DNA"/>
</dbReference>
<dbReference type="GO" id="GO:0016887">
    <property type="term" value="F:ATP hydrolysis activity"/>
    <property type="evidence" value="ECO:0007669"/>
    <property type="project" value="InterPro"/>
</dbReference>
<feature type="domain" description="ABC transporter" evidence="1">
    <location>
        <begin position="2"/>
        <end position="215"/>
    </location>
</feature>
<dbReference type="GO" id="GO:0000156">
    <property type="term" value="F:phosphorelay response regulator activity"/>
    <property type="evidence" value="ECO:0007669"/>
    <property type="project" value="InterPro"/>
</dbReference>
<feature type="domain" description="HTH LytTR-type" evidence="2">
    <location>
        <begin position="221"/>
        <end position="327"/>
    </location>
</feature>
<name>A0A377FXN1_9BACL</name>
<dbReference type="PROSITE" id="PS50893">
    <property type="entry name" value="ABC_TRANSPORTER_2"/>
    <property type="match status" value="1"/>
</dbReference>
<dbReference type="PANTHER" id="PTHR37299">
    <property type="entry name" value="TRANSCRIPTIONAL REGULATOR-RELATED"/>
    <property type="match status" value="1"/>
</dbReference>
<reference evidence="3 4" key="1">
    <citation type="submission" date="2018-06" db="EMBL/GenBank/DDBJ databases">
        <authorList>
            <consortium name="Pathogen Informatics"/>
            <person name="Doyle S."/>
        </authorList>
    </citation>
    <scope>NUCLEOTIDE SEQUENCE [LARGE SCALE GENOMIC DNA]</scope>
    <source>
        <strain evidence="3 4">NCTC13163</strain>
    </source>
</reference>
<sequence length="328" mass="37798">MLTFDNVSVRQQDTLILENISFTINPGEVAAIHCGVTSREILFALLTDSHANYSGTIDTTNRTLSVFSIRDGLYDRLTVEEYLRFTHTLYESTESLDAVLQTVQLTPYRNKRLNRLSLSLVRRVQYAALLLHNRDIYVLEEPDQNVDQETRHLFATVLMQLKQQQKAILLLTSNMESALFVTSTVYRIDHRHLRLLDVEPDEPDANEDITPDVMHVRFEKIPTKVNEKIVLLDPPEIDYIESQDGQSVLHSQSEQFPSVFTMNELETRLTPYGFFRCHRSYIVNLQRVREVITYTKNSFSLVLDDAAKTTIPLSKTKMAELKTMIGLK</sequence>
<accession>A0A377FXN1</accession>
<protein>
    <submittedName>
        <fullName evidence="3">Sensory transduction protein lytR</fullName>
    </submittedName>
</protein>
<dbReference type="InterPro" id="IPR027417">
    <property type="entry name" value="P-loop_NTPase"/>
</dbReference>
<dbReference type="SUPFAM" id="SSF52540">
    <property type="entry name" value="P-loop containing nucleoside triphosphate hydrolases"/>
    <property type="match status" value="1"/>
</dbReference>
<dbReference type="Gene3D" id="2.40.50.1020">
    <property type="entry name" value="LytTr DNA-binding domain"/>
    <property type="match status" value="1"/>
</dbReference>
<dbReference type="SMART" id="SM00850">
    <property type="entry name" value="LytTR"/>
    <property type="match status" value="1"/>
</dbReference>
<dbReference type="Proteomes" id="UP000254060">
    <property type="component" value="Unassembled WGS sequence"/>
</dbReference>